<dbReference type="EMBL" id="CAADRP010001818">
    <property type="protein sequence ID" value="VFU53078.1"/>
    <property type="molecule type" value="Genomic_DNA"/>
</dbReference>
<gene>
    <name evidence="3" type="ORF">SVIM_LOCUS367880</name>
</gene>
<protein>
    <recommendedName>
        <fullName evidence="4">Malectin-like domain-containing protein</fullName>
    </recommendedName>
</protein>
<dbReference type="AlphaFoldDB" id="A0A6N2MJM1"/>
<evidence type="ECO:0000256" key="1">
    <source>
        <dbReference type="SAM" id="MobiDB-lite"/>
    </source>
</evidence>
<reference evidence="3" key="1">
    <citation type="submission" date="2019-03" db="EMBL/GenBank/DDBJ databases">
        <authorList>
            <person name="Mank J."/>
            <person name="Almeida P."/>
        </authorList>
    </citation>
    <scope>NUCLEOTIDE SEQUENCE</scope>
    <source>
        <strain evidence="3">78183</strain>
    </source>
</reference>
<organism evidence="3">
    <name type="scientific">Salix viminalis</name>
    <name type="common">Common osier</name>
    <name type="synonym">Basket willow</name>
    <dbReference type="NCBI Taxonomy" id="40686"/>
    <lineage>
        <taxon>Eukaryota</taxon>
        <taxon>Viridiplantae</taxon>
        <taxon>Streptophyta</taxon>
        <taxon>Embryophyta</taxon>
        <taxon>Tracheophyta</taxon>
        <taxon>Spermatophyta</taxon>
        <taxon>Magnoliopsida</taxon>
        <taxon>eudicotyledons</taxon>
        <taxon>Gunneridae</taxon>
        <taxon>Pentapetalae</taxon>
        <taxon>rosids</taxon>
        <taxon>fabids</taxon>
        <taxon>Malpighiales</taxon>
        <taxon>Salicaceae</taxon>
        <taxon>Saliceae</taxon>
        <taxon>Salix</taxon>
    </lineage>
</organism>
<proteinExistence type="predicted"/>
<feature type="signal peptide" evidence="2">
    <location>
        <begin position="1"/>
        <end position="21"/>
    </location>
</feature>
<feature type="region of interest" description="Disordered" evidence="1">
    <location>
        <begin position="85"/>
        <end position="108"/>
    </location>
</feature>
<sequence length="139" mass="16033">MITVNTVELVALYIVLRLASPNDSTGRFEALASIYFTSSNRTFSLTSVQNDTITFIIGGNANANVYMLTQMFLFPLDYWITPKRESDHKEKLPSPPSYDEHVGQRRSDRFNRTKMIDLYTMVHMDHRKNRVGMADSDEF</sequence>
<evidence type="ECO:0000256" key="2">
    <source>
        <dbReference type="SAM" id="SignalP"/>
    </source>
</evidence>
<feature type="chain" id="PRO_5026926096" description="Malectin-like domain-containing protein" evidence="2">
    <location>
        <begin position="22"/>
        <end position="139"/>
    </location>
</feature>
<evidence type="ECO:0008006" key="4">
    <source>
        <dbReference type="Google" id="ProtNLM"/>
    </source>
</evidence>
<name>A0A6N2MJM1_SALVM</name>
<keyword evidence="2" id="KW-0732">Signal</keyword>
<accession>A0A6N2MJM1</accession>
<evidence type="ECO:0000313" key="3">
    <source>
        <dbReference type="EMBL" id="VFU53078.1"/>
    </source>
</evidence>